<sequence length="247" mass="27815">MPSYPREKLLKLCEGEEPILADFGHVFTRLVIRLGAETAMLERIRQCSALADVVSAEEGECSAKGIPLTVSGLARAVFANDEFCYFLHCLPGRLQMESRLEARAHADNVDQSLTEKICFLAVLAPWMETDSFWEVRRLTFMGDKPRWRPIQSVEIRGDQASLCRPAVAWISSASDVVFTLTISEYNDLVETIGKALCPECKDMVHARVILESYRDGRDRLWSQEGLAQARRLLELVSRGVPVEELLV</sequence>
<evidence type="ECO:0000313" key="1">
    <source>
        <dbReference type="EMBL" id="NEG69173.1"/>
    </source>
</evidence>
<dbReference type="AlphaFoldDB" id="A0A6I5NFP1"/>
<keyword evidence="2" id="KW-1185">Reference proteome</keyword>
<accession>A0A6I5NFP1</accession>
<dbReference type="Proteomes" id="UP000469292">
    <property type="component" value="Unassembled WGS sequence"/>
</dbReference>
<evidence type="ECO:0000313" key="2">
    <source>
        <dbReference type="Proteomes" id="UP000469292"/>
    </source>
</evidence>
<protein>
    <submittedName>
        <fullName evidence="1">Uncharacterized protein</fullName>
    </submittedName>
</protein>
<dbReference type="EMBL" id="VYSG01000001">
    <property type="protein sequence ID" value="NEG69173.1"/>
    <property type="molecule type" value="Genomic_DNA"/>
</dbReference>
<reference evidence="1 2" key="1">
    <citation type="submission" date="2019-09" db="EMBL/GenBank/DDBJ databases">
        <title>Phylogenetic characterization of a novel taxon of the genus Bifidobacterium: Bifidobacterium choloepi sp. nov.</title>
        <authorList>
            <person name="Modesto M."/>
            <person name="Satti M."/>
        </authorList>
    </citation>
    <scope>NUCLEOTIDE SEQUENCE [LARGE SCALE GENOMIC DNA]</scope>
    <source>
        <strain evidence="1 2">BRDM6</strain>
    </source>
</reference>
<comment type="caution">
    <text evidence="1">The sequence shown here is derived from an EMBL/GenBank/DDBJ whole genome shotgun (WGS) entry which is preliminary data.</text>
</comment>
<name>A0A6I5NFP1_9BIFI</name>
<proteinExistence type="predicted"/>
<gene>
    <name evidence="1" type="ORF">F6S87_00725</name>
</gene>
<organism evidence="1 2">
    <name type="scientific">Bifidobacterium choloepi</name>
    <dbReference type="NCBI Taxonomy" id="2614131"/>
    <lineage>
        <taxon>Bacteria</taxon>
        <taxon>Bacillati</taxon>
        <taxon>Actinomycetota</taxon>
        <taxon>Actinomycetes</taxon>
        <taxon>Bifidobacteriales</taxon>
        <taxon>Bifidobacteriaceae</taxon>
        <taxon>Bifidobacterium</taxon>
    </lineage>
</organism>